<protein>
    <submittedName>
        <fullName evidence="2">Rav1p_C domain-containing protein</fullName>
    </submittedName>
</protein>
<accession>A0AC35UGC9</accession>
<name>A0AC35UGC9_9BILA</name>
<evidence type="ECO:0000313" key="1">
    <source>
        <dbReference type="Proteomes" id="UP000095286"/>
    </source>
</evidence>
<evidence type="ECO:0000313" key="2">
    <source>
        <dbReference type="WBParaSite" id="RSKR_0001123700.1"/>
    </source>
</evidence>
<reference evidence="2" key="1">
    <citation type="submission" date="2016-11" db="UniProtKB">
        <authorList>
            <consortium name="WormBaseParasite"/>
        </authorList>
    </citation>
    <scope>IDENTIFICATION</scope>
    <source>
        <strain evidence="2">KR3021</strain>
    </source>
</reference>
<dbReference type="WBParaSite" id="RSKR_0001123700.1">
    <property type="protein sequence ID" value="RSKR_0001123700.1"/>
    <property type="gene ID" value="RSKR_0001123700"/>
</dbReference>
<organism evidence="1 2">
    <name type="scientific">Rhabditophanes sp. KR3021</name>
    <dbReference type="NCBI Taxonomy" id="114890"/>
    <lineage>
        <taxon>Eukaryota</taxon>
        <taxon>Metazoa</taxon>
        <taxon>Ecdysozoa</taxon>
        <taxon>Nematoda</taxon>
        <taxon>Chromadorea</taxon>
        <taxon>Rhabditida</taxon>
        <taxon>Tylenchina</taxon>
        <taxon>Panagrolaimomorpha</taxon>
        <taxon>Strongyloidoidea</taxon>
        <taxon>Alloionematidae</taxon>
        <taxon>Rhabditophanes</taxon>
    </lineage>
</organism>
<sequence length="377" mass="43406">MAFGKIDGEKSNEGKDLGASRYLFEISKSGNFSLFQSGRGICDKEVNAPIKSEDIFNYTNDDIDSHYLDSYTNAEPTRNYNIESVEHSSSCLSRDDIIDKTYSNLSTNKDMLESLDESGKKYFACLQNDLIVKDVCHLETAKTSTIFWGLHTNCEDEIFKYIFDNNQNMTWEEVKFYGIGFWLKSTTILKSICEKLAKNQFQAKHNPLDAALYYLILGKKNMLVYLFRTVKDKKLMDFFNQDFSADRFRVSALKNAYALLGMQRFEHAAAFFLLSGDVQGCIQTIITKAKDLQLAFLIVKMINAFSCMEPVNMENFVCRYVVEIPLTLLEEWKSSNKRYGCFNNVSILSKHCRDPFINSIAFWHIQEYFLAGQVIKI</sequence>
<dbReference type="Proteomes" id="UP000095286">
    <property type="component" value="Unplaced"/>
</dbReference>
<proteinExistence type="predicted"/>